<dbReference type="Proteomes" id="UP000004259">
    <property type="component" value="Unassembled WGS sequence"/>
</dbReference>
<comment type="caution">
    <text evidence="1">The sequence shown here is derived from an EMBL/GenBank/DDBJ whole genome shotgun (WGS) entry which is preliminary data.</text>
</comment>
<dbReference type="STRING" id="246199.CUS_4445"/>
<keyword evidence="2" id="KW-1185">Reference proteome</keyword>
<reference evidence="1 2" key="1">
    <citation type="submission" date="2011-02" db="EMBL/GenBank/DDBJ databases">
        <authorList>
            <person name="Nelson K.E."/>
            <person name="Sutton G."/>
            <person name="Torralba M."/>
            <person name="Durkin S."/>
            <person name="Harkins D."/>
            <person name="Montgomery R."/>
            <person name="Ziemer C."/>
            <person name="Klaassens E."/>
            <person name="Ocuiv P."/>
            <person name="Morrison M."/>
        </authorList>
    </citation>
    <scope>NUCLEOTIDE SEQUENCE [LARGE SCALE GENOMIC DNA]</scope>
    <source>
        <strain evidence="1 2">8</strain>
    </source>
</reference>
<gene>
    <name evidence="1" type="ORF">CUS_4445</name>
</gene>
<sequence length="90" mass="10728">MRFVNKQVIMDFFEKNKQKNIFDFDEYQRINDWCSEHDEEFREIKNYVAIEVSQGTKLSASLVDDALADREIKMPFSSKDLLKYSKIPLV</sequence>
<name>E9SA83_RUMAL</name>
<protein>
    <submittedName>
        <fullName evidence="1">Uncharacterized protein</fullName>
    </submittedName>
</protein>
<proteinExistence type="predicted"/>
<dbReference type="OrthoDB" id="1822603at2"/>
<accession>E9SA83</accession>
<organism evidence="1 2">
    <name type="scientific">Ruminococcus albus 8</name>
    <dbReference type="NCBI Taxonomy" id="246199"/>
    <lineage>
        <taxon>Bacteria</taxon>
        <taxon>Bacillati</taxon>
        <taxon>Bacillota</taxon>
        <taxon>Clostridia</taxon>
        <taxon>Eubacteriales</taxon>
        <taxon>Oscillospiraceae</taxon>
        <taxon>Ruminococcus</taxon>
    </lineage>
</organism>
<evidence type="ECO:0000313" key="2">
    <source>
        <dbReference type="Proteomes" id="UP000004259"/>
    </source>
</evidence>
<dbReference type="RefSeq" id="WP_002848004.1">
    <property type="nucleotide sequence ID" value="NZ_ADKM02000051.1"/>
</dbReference>
<evidence type="ECO:0000313" key="1">
    <source>
        <dbReference type="EMBL" id="EGC03814.1"/>
    </source>
</evidence>
<dbReference type="EMBL" id="ADKM02000051">
    <property type="protein sequence ID" value="EGC03814.1"/>
    <property type="molecule type" value="Genomic_DNA"/>
</dbReference>
<dbReference type="AlphaFoldDB" id="E9SA83"/>